<evidence type="ECO:0000313" key="4">
    <source>
        <dbReference type="EMBL" id="SNY37550.1"/>
    </source>
</evidence>
<dbReference type="FunFam" id="3.40.605.10:FF:000007">
    <property type="entry name" value="NAD/NADP-dependent betaine aldehyde dehydrogenase"/>
    <property type="match status" value="1"/>
</dbReference>
<dbReference type="AlphaFoldDB" id="A0A285HP72"/>
<accession>A0A285HP72</accession>
<dbReference type="PANTHER" id="PTHR42804">
    <property type="entry name" value="ALDEHYDE DEHYDROGENASE"/>
    <property type="match status" value="1"/>
</dbReference>
<reference evidence="4 5" key="1">
    <citation type="submission" date="2017-09" db="EMBL/GenBank/DDBJ databases">
        <authorList>
            <person name="Ehlers B."/>
            <person name="Leendertz F.H."/>
        </authorList>
    </citation>
    <scope>NUCLEOTIDE SEQUENCE [LARGE SCALE GENOMIC DNA]</scope>
    <source>
        <strain evidence="4 5">CGMCC 4.6857</strain>
    </source>
</reference>
<dbReference type="PANTHER" id="PTHR42804:SF1">
    <property type="entry name" value="ALDEHYDE DEHYDROGENASE-RELATED"/>
    <property type="match status" value="1"/>
</dbReference>
<dbReference type="Proteomes" id="UP000219612">
    <property type="component" value="Unassembled WGS sequence"/>
</dbReference>
<dbReference type="Pfam" id="PF00171">
    <property type="entry name" value="Aldedh"/>
    <property type="match status" value="1"/>
</dbReference>
<proteinExistence type="inferred from homology"/>
<organism evidence="4 5">
    <name type="scientific">Paractinoplanes atraurantiacus</name>
    <dbReference type="NCBI Taxonomy" id="1036182"/>
    <lineage>
        <taxon>Bacteria</taxon>
        <taxon>Bacillati</taxon>
        <taxon>Actinomycetota</taxon>
        <taxon>Actinomycetes</taxon>
        <taxon>Micromonosporales</taxon>
        <taxon>Micromonosporaceae</taxon>
        <taxon>Paractinoplanes</taxon>
    </lineage>
</organism>
<comment type="similarity">
    <text evidence="1">Belongs to the aldehyde dehydrogenase family.</text>
</comment>
<dbReference type="Gene3D" id="3.40.605.10">
    <property type="entry name" value="Aldehyde Dehydrogenase, Chain A, domain 1"/>
    <property type="match status" value="1"/>
</dbReference>
<dbReference type="RefSeq" id="WP_097320464.1">
    <property type="nucleotide sequence ID" value="NZ_OBDY01000005.1"/>
</dbReference>
<name>A0A285HP72_9ACTN</name>
<keyword evidence="2" id="KW-0560">Oxidoreductase</keyword>
<dbReference type="GO" id="GO:0016620">
    <property type="term" value="F:oxidoreductase activity, acting on the aldehyde or oxo group of donors, NAD or NADP as acceptor"/>
    <property type="evidence" value="ECO:0007669"/>
    <property type="project" value="InterPro"/>
</dbReference>
<dbReference type="InterPro" id="IPR016162">
    <property type="entry name" value="Ald_DH_N"/>
</dbReference>
<dbReference type="OrthoDB" id="3495787at2"/>
<evidence type="ECO:0000259" key="3">
    <source>
        <dbReference type="Pfam" id="PF00171"/>
    </source>
</evidence>
<dbReference type="SUPFAM" id="SSF53720">
    <property type="entry name" value="ALDH-like"/>
    <property type="match status" value="1"/>
</dbReference>
<evidence type="ECO:0000256" key="2">
    <source>
        <dbReference type="ARBA" id="ARBA00023002"/>
    </source>
</evidence>
<sequence>MTTTITHWIGGAAVAGTSGRTIKVVNPATGEAVAETPAGTAAEVDLAVAAARAAFPAWAATAPAERAAVVRRIADGLKGRTEEIAAAITSEMGAPITLSRTAQAAFPVLVTESMLGVVDHFPWTEQVGGSLIVREPIGVVGAITPWNFPLQQVVSKLTPALLAGNTIVFKPSEKAPLTAAILAEIAAGAGLPGGVLNVVYGDGPTVGEAMSAHPGIDMISFTGSTRAGRRIGEVAAATVKRVALELGGKGANLILDGADLDQAVTKGLALSFTNGGQVCGAWPRMLVPRHLQDEIVERVVKAAAAYTVGDPLDEATVIGPMASEEHRRKVDGYIRRGIADGARLVYGGPGKPEGFEDGAYVRPTVFADVDPAGAIAQEEIFGPVLTIIPYADEDEAVAIANGTMYGLTSGVFGEREHALAVARRLRAGQVDVNDGHWNPLAPFGGYKQSGNGREFGRPGLEEFLETKAIQI</sequence>
<feature type="domain" description="Aldehyde dehydrogenase" evidence="3">
    <location>
        <begin position="16"/>
        <end position="469"/>
    </location>
</feature>
<protein>
    <submittedName>
        <fullName evidence="4">Aldehyde dehydrogenase (NAD+)</fullName>
    </submittedName>
</protein>
<evidence type="ECO:0000313" key="5">
    <source>
        <dbReference type="Proteomes" id="UP000219612"/>
    </source>
</evidence>
<dbReference type="Gene3D" id="3.40.309.10">
    <property type="entry name" value="Aldehyde Dehydrogenase, Chain A, domain 2"/>
    <property type="match status" value="1"/>
</dbReference>
<evidence type="ECO:0000256" key="1">
    <source>
        <dbReference type="ARBA" id="ARBA00009986"/>
    </source>
</evidence>
<keyword evidence="5" id="KW-1185">Reference proteome</keyword>
<dbReference type="CDD" id="cd07138">
    <property type="entry name" value="ALDH_CddD_SSP0762"/>
    <property type="match status" value="1"/>
</dbReference>
<dbReference type="EMBL" id="OBDY01000005">
    <property type="protein sequence ID" value="SNY37550.1"/>
    <property type="molecule type" value="Genomic_DNA"/>
</dbReference>
<gene>
    <name evidence="4" type="ORF">SAMN05421748_105113</name>
</gene>
<dbReference type="InterPro" id="IPR016161">
    <property type="entry name" value="Ald_DH/histidinol_DH"/>
</dbReference>
<dbReference type="InterPro" id="IPR016163">
    <property type="entry name" value="Ald_DH_C"/>
</dbReference>
<dbReference type="InterPro" id="IPR015590">
    <property type="entry name" value="Aldehyde_DH_dom"/>
</dbReference>